<comment type="caution">
    <text evidence="4">The sequence shown here is derived from an EMBL/GenBank/DDBJ whole genome shotgun (WGS) entry which is preliminary data.</text>
</comment>
<dbReference type="NCBIfam" id="TIGR04183">
    <property type="entry name" value="Por_Secre_tail"/>
    <property type="match status" value="1"/>
</dbReference>
<dbReference type="Proteomes" id="UP000610931">
    <property type="component" value="Unassembled WGS sequence"/>
</dbReference>
<evidence type="ECO:0000256" key="1">
    <source>
        <dbReference type="ARBA" id="ARBA00022729"/>
    </source>
</evidence>
<feature type="domain" description="Secretion system C-terminal sorting" evidence="3">
    <location>
        <begin position="41"/>
        <end position="112"/>
    </location>
</feature>
<organism evidence="4 5">
    <name type="scientific">Snuella sedimenti</name>
    <dbReference type="NCBI Taxonomy" id="2798802"/>
    <lineage>
        <taxon>Bacteria</taxon>
        <taxon>Pseudomonadati</taxon>
        <taxon>Bacteroidota</taxon>
        <taxon>Flavobacteriia</taxon>
        <taxon>Flavobacteriales</taxon>
        <taxon>Flavobacteriaceae</taxon>
        <taxon>Snuella</taxon>
    </lineage>
</organism>
<sequence>MQKNYFFILLITLACFTTQIGFSQSNATNPSIHQNIDGLSIYPNPVSNGKTYIYITSKRNLTKKVQFFNVLGKQIYVTMLTGKELNISQFSKGVYILKITEGTVSETRKLVIK</sequence>
<evidence type="ECO:0000256" key="2">
    <source>
        <dbReference type="SAM" id="SignalP"/>
    </source>
</evidence>
<protein>
    <submittedName>
        <fullName evidence="4">T9SS type A sorting domain-containing protein</fullName>
    </submittedName>
</protein>
<dbReference type="PROSITE" id="PS51257">
    <property type="entry name" value="PROKAR_LIPOPROTEIN"/>
    <property type="match status" value="1"/>
</dbReference>
<dbReference type="AlphaFoldDB" id="A0A8J7IGF7"/>
<dbReference type="RefSeq" id="WP_199115926.1">
    <property type="nucleotide sequence ID" value="NZ_JAELVQ010000020.1"/>
</dbReference>
<dbReference type="Pfam" id="PF18962">
    <property type="entry name" value="Por_Secre_tail"/>
    <property type="match status" value="1"/>
</dbReference>
<dbReference type="EMBL" id="JAELVQ010000020">
    <property type="protein sequence ID" value="MBJ6369122.1"/>
    <property type="molecule type" value="Genomic_DNA"/>
</dbReference>
<dbReference type="InterPro" id="IPR026444">
    <property type="entry name" value="Secre_tail"/>
</dbReference>
<keyword evidence="5" id="KW-1185">Reference proteome</keyword>
<evidence type="ECO:0000313" key="4">
    <source>
        <dbReference type="EMBL" id="MBJ6369122.1"/>
    </source>
</evidence>
<gene>
    <name evidence="4" type="ORF">JF259_13585</name>
</gene>
<reference evidence="4" key="1">
    <citation type="submission" date="2020-12" db="EMBL/GenBank/DDBJ databases">
        <title>Snuella sp. nov., isolated from sediment in Incheon.</title>
        <authorList>
            <person name="Kim W."/>
        </authorList>
    </citation>
    <scope>NUCLEOTIDE SEQUENCE</scope>
    <source>
        <strain evidence="4">CAU 1569</strain>
    </source>
</reference>
<feature type="signal peptide" evidence="2">
    <location>
        <begin position="1"/>
        <end position="27"/>
    </location>
</feature>
<evidence type="ECO:0000259" key="3">
    <source>
        <dbReference type="Pfam" id="PF18962"/>
    </source>
</evidence>
<accession>A0A8J7IGF7</accession>
<name>A0A8J7IGF7_9FLAO</name>
<proteinExistence type="predicted"/>
<evidence type="ECO:0000313" key="5">
    <source>
        <dbReference type="Proteomes" id="UP000610931"/>
    </source>
</evidence>
<keyword evidence="1 2" id="KW-0732">Signal</keyword>
<feature type="chain" id="PRO_5035201010" evidence="2">
    <location>
        <begin position="28"/>
        <end position="113"/>
    </location>
</feature>